<evidence type="ECO:0000256" key="2">
    <source>
        <dbReference type="ARBA" id="ARBA00022741"/>
    </source>
</evidence>
<proteinExistence type="predicted"/>
<dbReference type="InterPro" id="IPR027417">
    <property type="entry name" value="P-loop_NTPase"/>
</dbReference>
<dbReference type="Pfam" id="PF00005">
    <property type="entry name" value="ABC_tran"/>
    <property type="match status" value="1"/>
</dbReference>
<dbReference type="Proteomes" id="UP001594351">
    <property type="component" value="Unassembled WGS sequence"/>
</dbReference>
<evidence type="ECO:0000313" key="5">
    <source>
        <dbReference type="EMBL" id="MFC1853267.1"/>
    </source>
</evidence>
<comment type="caution">
    <text evidence="5">The sequence shown here is derived from an EMBL/GenBank/DDBJ whole genome shotgun (WGS) entry which is preliminary data.</text>
</comment>
<dbReference type="InterPro" id="IPR017871">
    <property type="entry name" value="ABC_transporter-like_CS"/>
</dbReference>
<keyword evidence="6" id="KW-1185">Reference proteome</keyword>
<gene>
    <name evidence="5" type="ORF">ACFL27_23970</name>
</gene>
<protein>
    <submittedName>
        <fullName evidence="5">ABC transporter ATP-binding protein</fullName>
    </submittedName>
</protein>
<keyword evidence="2" id="KW-0547">Nucleotide-binding</keyword>
<evidence type="ECO:0000256" key="1">
    <source>
        <dbReference type="ARBA" id="ARBA00022448"/>
    </source>
</evidence>
<sequence>MTETSETIEYTIECTDVLQCYPDKKGGLFTVLNDIDIRVQSGTFLSLVGPSGSGKSTFSRLILGSEPPFRGQVLINGQPVQPPDRNRGMVFQSYSLFPHLTVVENVMYGQELEEINFLSKWVRPFTYYKKKRYFKEKAMEYLDRVQLSPHADKYPFELSGGMRQRVAIAQAMIMKPDILLMDEPFGALDPDTRESLQVFLLEMHEKTKMTVLFITHDLEEALYLCSRLIVLSPFYVVDSGTTQGSKIVIDIAYPGRHPKSLDDKYTPYFNERLKMIREKGFNPDVRQHIGDFNLEHSDSWRTLSSDNGESNQTQAE</sequence>
<dbReference type="PROSITE" id="PS50893">
    <property type="entry name" value="ABC_TRANSPORTER_2"/>
    <property type="match status" value="1"/>
</dbReference>
<dbReference type="PROSITE" id="PS00211">
    <property type="entry name" value="ABC_TRANSPORTER_1"/>
    <property type="match status" value="1"/>
</dbReference>
<name>A0ABV6Z494_UNCC1</name>
<accession>A0ABV6Z494</accession>
<evidence type="ECO:0000256" key="3">
    <source>
        <dbReference type="ARBA" id="ARBA00022840"/>
    </source>
</evidence>
<evidence type="ECO:0000313" key="6">
    <source>
        <dbReference type="Proteomes" id="UP001594351"/>
    </source>
</evidence>
<dbReference type="InterPro" id="IPR003439">
    <property type="entry name" value="ABC_transporter-like_ATP-bd"/>
</dbReference>
<dbReference type="InterPro" id="IPR003593">
    <property type="entry name" value="AAA+_ATPase"/>
</dbReference>
<keyword evidence="1" id="KW-0813">Transport</keyword>
<organism evidence="5 6">
    <name type="scientific">candidate division CSSED10-310 bacterium</name>
    <dbReference type="NCBI Taxonomy" id="2855610"/>
    <lineage>
        <taxon>Bacteria</taxon>
        <taxon>Bacteria division CSSED10-310</taxon>
    </lineage>
</organism>
<dbReference type="SUPFAM" id="SSF52540">
    <property type="entry name" value="P-loop containing nucleoside triphosphate hydrolases"/>
    <property type="match status" value="1"/>
</dbReference>
<dbReference type="GO" id="GO:0005524">
    <property type="term" value="F:ATP binding"/>
    <property type="evidence" value="ECO:0007669"/>
    <property type="project" value="UniProtKB-KW"/>
</dbReference>
<dbReference type="Gene3D" id="3.40.50.300">
    <property type="entry name" value="P-loop containing nucleotide triphosphate hydrolases"/>
    <property type="match status" value="1"/>
</dbReference>
<dbReference type="CDD" id="cd03293">
    <property type="entry name" value="ABC_NrtD_SsuB_transporters"/>
    <property type="match status" value="1"/>
</dbReference>
<feature type="domain" description="ABC transporter" evidence="4">
    <location>
        <begin position="12"/>
        <end position="258"/>
    </location>
</feature>
<keyword evidence="3 5" id="KW-0067">ATP-binding</keyword>
<dbReference type="PANTHER" id="PTHR42788">
    <property type="entry name" value="TAURINE IMPORT ATP-BINDING PROTEIN-RELATED"/>
    <property type="match status" value="1"/>
</dbReference>
<dbReference type="PANTHER" id="PTHR42788:SF13">
    <property type="entry name" value="ALIPHATIC SULFONATES IMPORT ATP-BINDING PROTEIN SSUB"/>
    <property type="match status" value="1"/>
</dbReference>
<reference evidence="5 6" key="1">
    <citation type="submission" date="2024-09" db="EMBL/GenBank/DDBJ databases">
        <title>Laminarin stimulates single cell rates of sulfate reduction while oxygen inhibits transcriptomic activity in coastal marine sediment.</title>
        <authorList>
            <person name="Lindsay M."/>
            <person name="Orcutt B."/>
            <person name="Emerson D."/>
            <person name="Stepanauskas R."/>
            <person name="D'Angelo T."/>
        </authorList>
    </citation>
    <scope>NUCLEOTIDE SEQUENCE [LARGE SCALE GENOMIC DNA]</scope>
    <source>
        <strain evidence="5">SAG AM-311-K15</strain>
    </source>
</reference>
<evidence type="ECO:0000259" key="4">
    <source>
        <dbReference type="PROSITE" id="PS50893"/>
    </source>
</evidence>
<dbReference type="SMART" id="SM00382">
    <property type="entry name" value="AAA"/>
    <property type="match status" value="1"/>
</dbReference>
<dbReference type="InterPro" id="IPR050166">
    <property type="entry name" value="ABC_transporter_ATP-bind"/>
</dbReference>
<dbReference type="EMBL" id="JBHPBY010000460">
    <property type="protein sequence ID" value="MFC1853267.1"/>
    <property type="molecule type" value="Genomic_DNA"/>
</dbReference>